<name>A0A0F7KWN0_9SPHN</name>
<dbReference type="Gene3D" id="3.20.20.410">
    <property type="entry name" value="Protein of unknown function UPF0759"/>
    <property type="match status" value="1"/>
</dbReference>
<dbReference type="Pfam" id="PF01904">
    <property type="entry name" value="DUF72"/>
    <property type="match status" value="1"/>
</dbReference>
<dbReference type="PANTHER" id="PTHR30348">
    <property type="entry name" value="UNCHARACTERIZED PROTEIN YECE"/>
    <property type="match status" value="1"/>
</dbReference>
<protein>
    <submittedName>
        <fullName evidence="1">Uncharacterized protein</fullName>
    </submittedName>
</protein>
<evidence type="ECO:0000313" key="2">
    <source>
        <dbReference type="Proteomes" id="UP000034392"/>
    </source>
</evidence>
<dbReference type="PATRIC" id="fig|1267766.3.peg.3088"/>
<dbReference type="PANTHER" id="PTHR30348:SF4">
    <property type="entry name" value="DUF72 DOMAIN-CONTAINING PROTEIN"/>
    <property type="match status" value="1"/>
</dbReference>
<dbReference type="InterPro" id="IPR002763">
    <property type="entry name" value="DUF72"/>
</dbReference>
<dbReference type="OrthoDB" id="9780310at2"/>
<dbReference type="SUPFAM" id="SSF117396">
    <property type="entry name" value="TM1631-like"/>
    <property type="match status" value="1"/>
</dbReference>
<keyword evidence="2" id="KW-1185">Reference proteome</keyword>
<organism evidence="1 2">
    <name type="scientific">Croceibacterium atlanticum</name>
    <dbReference type="NCBI Taxonomy" id="1267766"/>
    <lineage>
        <taxon>Bacteria</taxon>
        <taxon>Pseudomonadati</taxon>
        <taxon>Pseudomonadota</taxon>
        <taxon>Alphaproteobacteria</taxon>
        <taxon>Sphingomonadales</taxon>
        <taxon>Erythrobacteraceae</taxon>
        <taxon>Croceibacterium</taxon>
    </lineage>
</organism>
<accession>A0A0F7KWN0</accession>
<dbReference type="STRING" id="1267766.WYH_03049"/>
<proteinExistence type="predicted"/>
<dbReference type="KEGG" id="aay:WYH_03049"/>
<sequence length="267" mass="29581">MTIRAGIGGWSYEGWRDGVFYPADLPQRRELEYAARHVRTIEINATFYRLQKPESFRKWHDEVPDDFIFALKGSRYVSNRKLLAEAEEGVGNFLKQGLVELGPKLGPICWQLATTKRFDPDDISAFFDLLPAQHEGVALRHAIEVGHESFACADFVELARKAGVAVVWSDHPERTPIADRSAGFAYLRLQGMEAGCPTGYPPAELDRIRRICESWAGGHAPQGLSHYGDRGDSRGEGGDVFAFMINGAKERAPAAAMALADMLKGSE</sequence>
<dbReference type="AlphaFoldDB" id="A0A0F7KWN0"/>
<gene>
    <name evidence="1" type="ORF">WYH_03049</name>
</gene>
<dbReference type="InterPro" id="IPR036520">
    <property type="entry name" value="UPF0759_sf"/>
</dbReference>
<dbReference type="Proteomes" id="UP000034392">
    <property type="component" value="Chromosome"/>
</dbReference>
<reference evidence="1" key="1">
    <citation type="submission" date="2015-05" db="EMBL/GenBank/DDBJ databases">
        <title>The complete genome of Altererythrobacter atlanticus strain 26DY36.</title>
        <authorList>
            <person name="Wu Y.-H."/>
            <person name="Cheng H."/>
            <person name="Wu X.-W."/>
        </authorList>
    </citation>
    <scope>NUCLEOTIDE SEQUENCE [LARGE SCALE GENOMIC DNA]</scope>
    <source>
        <strain evidence="1">26DY36</strain>
    </source>
</reference>
<dbReference type="EMBL" id="CP011452">
    <property type="protein sequence ID" value="AKH44069.1"/>
    <property type="molecule type" value="Genomic_DNA"/>
</dbReference>
<evidence type="ECO:0000313" key="1">
    <source>
        <dbReference type="EMBL" id="AKH44069.1"/>
    </source>
</evidence>
<dbReference type="RefSeq" id="WP_046904474.1">
    <property type="nucleotide sequence ID" value="NZ_CP011452.2"/>
</dbReference>